<evidence type="ECO:0000256" key="2">
    <source>
        <dbReference type="ARBA" id="ARBA00010617"/>
    </source>
</evidence>
<dbReference type="EMBL" id="JASSZA010000019">
    <property type="protein sequence ID" value="KAK2088520.1"/>
    <property type="molecule type" value="Genomic_DNA"/>
</dbReference>
<evidence type="ECO:0000256" key="7">
    <source>
        <dbReference type="SAM" id="SignalP"/>
    </source>
</evidence>
<dbReference type="InterPro" id="IPR002401">
    <property type="entry name" value="Cyt_P450_E_grp-I"/>
</dbReference>
<organism evidence="8 9">
    <name type="scientific">Saguinus oedipus</name>
    <name type="common">Cotton-top tamarin</name>
    <name type="synonym">Oedipomidas oedipus</name>
    <dbReference type="NCBI Taxonomy" id="9490"/>
    <lineage>
        <taxon>Eukaryota</taxon>
        <taxon>Metazoa</taxon>
        <taxon>Chordata</taxon>
        <taxon>Craniata</taxon>
        <taxon>Vertebrata</taxon>
        <taxon>Euteleostomi</taxon>
        <taxon>Mammalia</taxon>
        <taxon>Eutheria</taxon>
        <taxon>Euarchontoglires</taxon>
        <taxon>Primates</taxon>
        <taxon>Haplorrhini</taxon>
        <taxon>Platyrrhini</taxon>
        <taxon>Cebidae</taxon>
        <taxon>Callitrichinae</taxon>
        <taxon>Saguinus</taxon>
    </lineage>
</organism>
<keyword evidence="3 6" id="KW-0349">Heme</keyword>
<sequence length="629" mass="71046">MLASGLLLVALLACLTAMVLMSVWQQRKSKGKLPPGPTPLPFIGNYLQLNTEQMYNSLMKVSQGREMGGTGELYGPVFTIHLGFRRVVVLCGYDAVKEALLDQAEEFSGRGEQATFNWLFKGYGEGVPEGEVAMFPAFSLTLLTTGGCSRAPGVAFSNGERAKQLRRFSITTLRDFGVGKRGIEERIQEEAGFLIEVLRGTHGTNIDPTFFLSRTVSNVISSIVFGDRFDYEDKEFLSLLRMMLGSFQFTATSMGQVPQTSTPLQTMSPQNQVPILNNWTVAPEPKTGAQHPVSKDTWLYEMFPSVMKHLPGPQQQAFKELQGLEDFIAKKVEHNQRTMDPNSPRDFIDSFLIRIREEEKNPHTEFYLKNLVLTTLNLFFAGTETVSTTLRYGFLLLMKHPEVEAKVHEEIDRVIGKNRQPKFEDRAKMPYTEAVIHEMQRFADIIPMGLARRVTKDTKFRDFILPKGHKPSVPQSSSLRKSQLPCPPLPLNWGTLVPPPAPVSFHQSPNPPHHIHLPPPYQGTEVFPLLGSVLRDSRFFSNPRDFNPQHFLDDKGQFKKNDAFVPFSIGKRYCFGEGLARMELFLFLTTIMQNFRFKSPQSPKDIDVSPKLVGFSTIPPNYTMSFLPR</sequence>
<evidence type="ECO:0000256" key="5">
    <source>
        <dbReference type="ARBA" id="ARBA00023004"/>
    </source>
</evidence>
<keyword evidence="6" id="KW-0560">Oxidoreductase</keyword>
<dbReference type="PRINTS" id="PR00385">
    <property type="entry name" value="P450"/>
</dbReference>
<keyword evidence="4 6" id="KW-0479">Metal-binding</keyword>
<comment type="caution">
    <text evidence="8">The sequence shown here is derived from an EMBL/GenBank/DDBJ whole genome shotgun (WGS) entry which is preliminary data.</text>
</comment>
<dbReference type="PRINTS" id="PR00463">
    <property type="entry name" value="EP450I"/>
</dbReference>
<dbReference type="InterPro" id="IPR036396">
    <property type="entry name" value="Cyt_P450_sf"/>
</dbReference>
<gene>
    <name evidence="8" type="ORF">P7K49_034427</name>
</gene>
<proteinExistence type="inferred from homology"/>
<dbReference type="PANTHER" id="PTHR24300:SF180">
    <property type="entry name" value="CYTOCHROME P450 2A6"/>
    <property type="match status" value="1"/>
</dbReference>
<dbReference type="Proteomes" id="UP001266305">
    <property type="component" value="Unassembled WGS sequence"/>
</dbReference>
<dbReference type="InterPro" id="IPR001128">
    <property type="entry name" value="Cyt_P450"/>
</dbReference>
<evidence type="ECO:0000256" key="6">
    <source>
        <dbReference type="RuleBase" id="RU000461"/>
    </source>
</evidence>
<keyword evidence="7" id="KW-0732">Signal</keyword>
<dbReference type="PANTHER" id="PTHR24300">
    <property type="entry name" value="CYTOCHROME P450 508A4-RELATED"/>
    <property type="match status" value="1"/>
</dbReference>
<dbReference type="Gene3D" id="1.10.630.10">
    <property type="entry name" value="Cytochrome P450"/>
    <property type="match status" value="1"/>
</dbReference>
<evidence type="ECO:0000256" key="3">
    <source>
        <dbReference type="ARBA" id="ARBA00022617"/>
    </source>
</evidence>
<dbReference type="PROSITE" id="PS00086">
    <property type="entry name" value="CYTOCHROME_P450"/>
    <property type="match status" value="1"/>
</dbReference>
<name>A0ABQ9TUQ4_SAGOE</name>
<reference evidence="8 9" key="1">
    <citation type="submission" date="2023-05" db="EMBL/GenBank/DDBJ databases">
        <title>B98-5 Cell Line De Novo Hybrid Assembly: An Optical Mapping Approach.</title>
        <authorList>
            <person name="Kananen K."/>
            <person name="Auerbach J.A."/>
            <person name="Kautto E."/>
            <person name="Blachly J.S."/>
        </authorList>
    </citation>
    <scope>NUCLEOTIDE SEQUENCE [LARGE SCALE GENOMIC DNA]</scope>
    <source>
        <strain evidence="8">B95-8</strain>
        <tissue evidence="8">Cell line</tissue>
    </source>
</reference>
<keyword evidence="5 6" id="KW-0408">Iron</keyword>
<comment type="similarity">
    <text evidence="2 6">Belongs to the cytochrome P450 family.</text>
</comment>
<keyword evidence="9" id="KW-1185">Reference proteome</keyword>
<evidence type="ECO:0000256" key="4">
    <source>
        <dbReference type="ARBA" id="ARBA00022723"/>
    </source>
</evidence>
<accession>A0ABQ9TUQ4</accession>
<dbReference type="SUPFAM" id="SSF48264">
    <property type="entry name" value="Cytochrome P450"/>
    <property type="match status" value="1"/>
</dbReference>
<comment type="cofactor">
    <cofactor evidence="1">
        <name>heme</name>
        <dbReference type="ChEBI" id="CHEBI:30413"/>
    </cofactor>
</comment>
<evidence type="ECO:0000313" key="8">
    <source>
        <dbReference type="EMBL" id="KAK2088520.1"/>
    </source>
</evidence>
<feature type="chain" id="PRO_5046970411" evidence="7">
    <location>
        <begin position="22"/>
        <end position="629"/>
    </location>
</feature>
<feature type="signal peptide" evidence="7">
    <location>
        <begin position="1"/>
        <end position="21"/>
    </location>
</feature>
<evidence type="ECO:0000256" key="1">
    <source>
        <dbReference type="ARBA" id="ARBA00001971"/>
    </source>
</evidence>
<dbReference type="Pfam" id="PF00067">
    <property type="entry name" value="p450"/>
    <property type="match status" value="4"/>
</dbReference>
<protein>
    <submittedName>
        <fullName evidence="8">Uncharacterized protein</fullName>
    </submittedName>
</protein>
<dbReference type="InterPro" id="IPR017972">
    <property type="entry name" value="Cyt_P450_CS"/>
</dbReference>
<evidence type="ECO:0000313" key="9">
    <source>
        <dbReference type="Proteomes" id="UP001266305"/>
    </source>
</evidence>
<dbReference type="InterPro" id="IPR050182">
    <property type="entry name" value="Cytochrome_P450_fam2"/>
</dbReference>
<keyword evidence="6" id="KW-0503">Monooxygenase</keyword>